<dbReference type="SMART" id="SM00855">
    <property type="entry name" value="PGAM"/>
    <property type="match status" value="1"/>
</dbReference>
<dbReference type="CDD" id="cd07067">
    <property type="entry name" value="HP_PGM_like"/>
    <property type="match status" value="1"/>
</dbReference>
<evidence type="ECO:0000313" key="1">
    <source>
        <dbReference type="EMBL" id="UZW76185.1"/>
    </source>
</evidence>
<dbReference type="InterPro" id="IPR013078">
    <property type="entry name" value="His_Pase_superF_clade-1"/>
</dbReference>
<name>A0A9E8HK88_9ALTE</name>
<accession>A0A9E8HK88</accession>
<keyword evidence="2" id="KW-1185">Reference proteome</keyword>
<dbReference type="GO" id="GO:0101006">
    <property type="term" value="F:protein histidine phosphatase activity"/>
    <property type="evidence" value="ECO:0007669"/>
    <property type="project" value="InterPro"/>
</dbReference>
<proteinExistence type="predicted"/>
<dbReference type="InterPro" id="IPR029033">
    <property type="entry name" value="His_PPase_superfam"/>
</dbReference>
<reference evidence="1" key="1">
    <citation type="submission" date="2022-07" db="EMBL/GenBank/DDBJ databases">
        <title>Alkalimarinus sp. nov., isolated from gut of a Alitta virens.</title>
        <authorList>
            <person name="Yang A.I."/>
            <person name="Shin N.-R."/>
        </authorList>
    </citation>
    <scope>NUCLEOTIDE SEQUENCE</scope>
    <source>
        <strain evidence="1">FA028</strain>
    </source>
</reference>
<organism evidence="1 2">
    <name type="scientific">Alkalimarinus sediminis</name>
    <dbReference type="NCBI Taxonomy" id="1632866"/>
    <lineage>
        <taxon>Bacteria</taxon>
        <taxon>Pseudomonadati</taxon>
        <taxon>Pseudomonadota</taxon>
        <taxon>Gammaproteobacteria</taxon>
        <taxon>Alteromonadales</taxon>
        <taxon>Alteromonadaceae</taxon>
        <taxon>Alkalimarinus</taxon>
    </lineage>
</organism>
<dbReference type="SUPFAM" id="SSF53254">
    <property type="entry name" value="Phosphoglycerate mutase-like"/>
    <property type="match status" value="1"/>
</dbReference>
<dbReference type="KEGG" id="asem:NNL22_06295"/>
<dbReference type="Proteomes" id="UP001164472">
    <property type="component" value="Chromosome"/>
</dbReference>
<sequence>MDVYIMRHGEASFNADSDINRELTDRGRKEVLSTINALVDGACVIDEVWSSPYLRAKQTAQIAVKELGIPLNIQPRLTPDYNPAKVTDWLYQLNDSIDSVLITSHMPLVGKLVSLMVEGDQHHQIPFATGMAVHLHADSPFDGCFTLKKTFSIR</sequence>
<dbReference type="PROSITE" id="PS00175">
    <property type="entry name" value="PG_MUTASE"/>
    <property type="match status" value="1"/>
</dbReference>
<dbReference type="EMBL" id="CP101527">
    <property type="protein sequence ID" value="UZW76185.1"/>
    <property type="molecule type" value="Genomic_DNA"/>
</dbReference>
<protein>
    <submittedName>
        <fullName evidence="1">Phosphohistidine phosphatase SixA</fullName>
    </submittedName>
</protein>
<dbReference type="NCBIfam" id="TIGR00249">
    <property type="entry name" value="sixA"/>
    <property type="match status" value="1"/>
</dbReference>
<dbReference type="Pfam" id="PF00300">
    <property type="entry name" value="His_Phos_1"/>
    <property type="match status" value="1"/>
</dbReference>
<dbReference type="GO" id="GO:0005737">
    <property type="term" value="C:cytoplasm"/>
    <property type="evidence" value="ECO:0007669"/>
    <property type="project" value="InterPro"/>
</dbReference>
<dbReference type="InterPro" id="IPR004449">
    <property type="entry name" value="SixA"/>
</dbReference>
<dbReference type="Gene3D" id="3.40.50.1240">
    <property type="entry name" value="Phosphoglycerate mutase-like"/>
    <property type="match status" value="1"/>
</dbReference>
<dbReference type="InterPro" id="IPR001345">
    <property type="entry name" value="PG/BPGM_mutase_AS"/>
</dbReference>
<dbReference type="AlphaFoldDB" id="A0A9E8HK88"/>
<dbReference type="RefSeq" id="WP_251812001.1">
    <property type="nucleotide sequence ID" value="NZ_CP101527.1"/>
</dbReference>
<gene>
    <name evidence="1" type="primary">sixA</name>
    <name evidence="1" type="ORF">NNL22_06295</name>
</gene>
<evidence type="ECO:0000313" key="2">
    <source>
        <dbReference type="Proteomes" id="UP001164472"/>
    </source>
</evidence>